<feature type="domain" description="Phosphogluconate dehydrogenase NAD-binding putative C-terminal" evidence="2">
    <location>
        <begin position="182"/>
        <end position="251"/>
    </location>
</feature>
<evidence type="ECO:0000313" key="4">
    <source>
        <dbReference type="Proteomes" id="UP000543598"/>
    </source>
</evidence>
<dbReference type="EMBL" id="JABEMB010000008">
    <property type="protein sequence ID" value="NNH03730.1"/>
    <property type="molecule type" value="Genomic_DNA"/>
</dbReference>
<organism evidence="3 4">
    <name type="scientific">Microbacterium ulmi</name>
    <dbReference type="NCBI Taxonomy" id="179095"/>
    <lineage>
        <taxon>Bacteria</taxon>
        <taxon>Bacillati</taxon>
        <taxon>Actinomycetota</taxon>
        <taxon>Actinomycetes</taxon>
        <taxon>Micrococcales</taxon>
        <taxon>Microbacteriaceae</taxon>
        <taxon>Microbacterium</taxon>
    </lineage>
</organism>
<proteinExistence type="predicted"/>
<gene>
    <name evidence="3" type="ORF">HLA99_07705</name>
</gene>
<dbReference type="Gene3D" id="3.40.50.720">
    <property type="entry name" value="NAD(P)-binding Rossmann-like Domain"/>
    <property type="match status" value="1"/>
</dbReference>
<keyword evidence="4" id="KW-1185">Reference proteome</keyword>
<protein>
    <submittedName>
        <fullName evidence="3">NAD(P)-dependent oxidoreductase</fullName>
    </submittedName>
</protein>
<dbReference type="GO" id="GO:0050661">
    <property type="term" value="F:NADP binding"/>
    <property type="evidence" value="ECO:0007669"/>
    <property type="project" value="InterPro"/>
</dbReference>
<dbReference type="AlphaFoldDB" id="A0A7Y2Q1B3"/>
<name>A0A7Y2Q1B3_9MICO</name>
<dbReference type="SUPFAM" id="SSF51735">
    <property type="entry name" value="NAD(P)-binding Rossmann-fold domains"/>
    <property type="match status" value="1"/>
</dbReference>
<dbReference type="InterPro" id="IPR008927">
    <property type="entry name" value="6-PGluconate_DH-like_C_sf"/>
</dbReference>
<dbReference type="Gene3D" id="1.10.1040.10">
    <property type="entry name" value="N-(1-d-carboxylethyl)-l-norvaline Dehydrogenase, domain 2"/>
    <property type="match status" value="1"/>
</dbReference>
<dbReference type="Pfam" id="PF03446">
    <property type="entry name" value="NAD_binding_2"/>
    <property type="match status" value="1"/>
</dbReference>
<dbReference type="InterPro" id="IPR006115">
    <property type="entry name" value="6PGDH_NADP-bd"/>
</dbReference>
<dbReference type="InterPro" id="IPR013328">
    <property type="entry name" value="6PGD_dom2"/>
</dbReference>
<evidence type="ECO:0000313" key="3">
    <source>
        <dbReference type="EMBL" id="NNH03730.1"/>
    </source>
</evidence>
<evidence type="ECO:0000259" key="2">
    <source>
        <dbReference type="Pfam" id="PF09130"/>
    </source>
</evidence>
<accession>A0A7Y2Q1B3</accession>
<evidence type="ECO:0000259" key="1">
    <source>
        <dbReference type="Pfam" id="PF03446"/>
    </source>
</evidence>
<feature type="domain" description="6-phosphogluconate dehydrogenase NADP-binding" evidence="1">
    <location>
        <begin position="3"/>
        <end position="115"/>
    </location>
</feature>
<dbReference type="RefSeq" id="WP_167036228.1">
    <property type="nucleotide sequence ID" value="NZ_BAAANA010000001.1"/>
</dbReference>
<sequence length="260" mass="26568">MTTIAVLGLGEAGRLYARGLRDAGVDVRGYDPSRPLHDPLVLQVDGLAEAVAGSDVVLSLVGAGPAESVAADALAQVPAASVYADLNTGSPELKHRIAGIAESRGVRMADVAVLAPVPRAGLRTPLLASGPGAEALAATLAPLGVPIDTLQGEPGEAARLKLLRSAFMKGLAALVLEGVGAARALGAESWLRDQIAGELAHGGDALVDRLLEGTVRHAARREQEVRDALAALDATGEPADMARATLVWFERLVAKAGSAR</sequence>
<dbReference type="Pfam" id="PF09130">
    <property type="entry name" value="DUF1932"/>
    <property type="match status" value="1"/>
</dbReference>
<dbReference type="InterPro" id="IPR015814">
    <property type="entry name" value="Pgluconate_DH_NAD-bd_C"/>
</dbReference>
<dbReference type="Proteomes" id="UP000543598">
    <property type="component" value="Unassembled WGS sequence"/>
</dbReference>
<reference evidence="3 4" key="1">
    <citation type="submission" date="2020-05" db="EMBL/GenBank/DDBJ databases">
        <title>MicrobeNet Type strains.</title>
        <authorList>
            <person name="Nicholson A.C."/>
        </authorList>
    </citation>
    <scope>NUCLEOTIDE SEQUENCE [LARGE SCALE GENOMIC DNA]</scope>
    <source>
        <strain evidence="3 4">JCM 14282</strain>
    </source>
</reference>
<dbReference type="InterPro" id="IPR036291">
    <property type="entry name" value="NAD(P)-bd_dom_sf"/>
</dbReference>
<comment type="caution">
    <text evidence="3">The sequence shown here is derived from an EMBL/GenBank/DDBJ whole genome shotgun (WGS) entry which is preliminary data.</text>
</comment>
<dbReference type="SUPFAM" id="SSF48179">
    <property type="entry name" value="6-phosphogluconate dehydrogenase C-terminal domain-like"/>
    <property type="match status" value="1"/>
</dbReference>